<gene>
    <name evidence="1" type="ORF">QI031_03690</name>
</gene>
<proteinExistence type="predicted"/>
<sequence>MLRRLVQWFKRFFQRLFGGQQTDSKTKDNVPKEPAPPLTDTDLEFLFTELLEGVHQARGQAWAQKWLHNIEHRVSSDRWIEWLQRFGERLIASPTPNNELAARLVQLGELGIGEVGNTAYDIGMQVLRRNQSEPIWEYEGPDAVSETYLPEENYLPQENYLLQNELNQQENIPAVEESFPAEGEYQTVSLEQLFVMLQQDENLRQQVAQQLAIETDDPQVIVQELINQYAANESTTDQG</sequence>
<dbReference type="KEGG" id="hbq:QI031_03690"/>
<dbReference type="EMBL" id="CP124543">
    <property type="protein sequence ID" value="WGV28701.1"/>
    <property type="molecule type" value="Genomic_DNA"/>
</dbReference>
<evidence type="ECO:0000313" key="1">
    <source>
        <dbReference type="EMBL" id="WGV28701.1"/>
    </source>
</evidence>
<accession>A0AAJ6NYA2</accession>
<name>A0AAJ6NYA2_9CYAN</name>
<keyword evidence="2" id="KW-1185">Reference proteome</keyword>
<dbReference type="RefSeq" id="WP_281485925.1">
    <property type="nucleotide sequence ID" value="NZ_CP124543.1"/>
</dbReference>
<dbReference type="AlphaFoldDB" id="A0AAJ6NYA2"/>
<reference evidence="1 2" key="1">
    <citation type="journal article" date="2023" name="Limnol Oceanogr Lett">
        <title>Environmental adaptations by the intertidal Antarctic cyanobacterium Halotia branconii CENA392 as revealed using long-read genome sequencing.</title>
        <authorList>
            <person name="Dextro R.B."/>
            <person name="Delbaje E."/>
            <person name="Freitas P.N.N."/>
            <person name="Geraldes V."/>
            <person name="Pinto E."/>
            <person name="Long P.F."/>
            <person name="Fiore M.F."/>
        </authorList>
    </citation>
    <scope>NUCLEOTIDE SEQUENCE [LARGE SCALE GENOMIC DNA]</scope>
    <source>
        <strain evidence="1 2">CENA392</strain>
    </source>
</reference>
<dbReference type="Proteomes" id="UP001223520">
    <property type="component" value="Chromosome"/>
</dbReference>
<protein>
    <submittedName>
        <fullName evidence="1">Uncharacterized protein</fullName>
    </submittedName>
</protein>
<evidence type="ECO:0000313" key="2">
    <source>
        <dbReference type="Proteomes" id="UP001223520"/>
    </source>
</evidence>
<organism evidence="1 2">
    <name type="scientific">Halotia branconii CENA392</name>
    <dbReference type="NCBI Taxonomy" id="1539056"/>
    <lineage>
        <taxon>Bacteria</taxon>
        <taxon>Bacillati</taxon>
        <taxon>Cyanobacteriota</taxon>
        <taxon>Cyanophyceae</taxon>
        <taxon>Nostocales</taxon>
        <taxon>Nodulariaceae</taxon>
        <taxon>Halotia</taxon>
    </lineage>
</organism>